<comment type="similarity">
    <text evidence="4">Belongs to the BamB family.</text>
</comment>
<dbReference type="Pfam" id="PF13360">
    <property type="entry name" value="PQQ_2"/>
    <property type="match status" value="1"/>
</dbReference>
<dbReference type="EMBL" id="FOVE01000005">
    <property type="protein sequence ID" value="SFN23041.1"/>
    <property type="molecule type" value="Genomic_DNA"/>
</dbReference>
<dbReference type="InterPro" id="IPR011047">
    <property type="entry name" value="Quinoprotein_ADH-like_sf"/>
</dbReference>
<dbReference type="GO" id="GO:0051205">
    <property type="term" value="P:protein insertion into membrane"/>
    <property type="evidence" value="ECO:0007669"/>
    <property type="project" value="UniProtKB-UniRule"/>
</dbReference>
<evidence type="ECO:0000256" key="1">
    <source>
        <dbReference type="ARBA" id="ARBA00022729"/>
    </source>
</evidence>
<evidence type="ECO:0000313" key="8">
    <source>
        <dbReference type="Proteomes" id="UP000242869"/>
    </source>
</evidence>
<evidence type="ECO:0000256" key="2">
    <source>
        <dbReference type="ARBA" id="ARBA00023136"/>
    </source>
</evidence>
<comment type="function">
    <text evidence="4">Part of the outer membrane protein assembly complex, which is involved in assembly and insertion of beta-barrel proteins into the outer membrane.</text>
</comment>
<evidence type="ECO:0000313" key="7">
    <source>
        <dbReference type="EMBL" id="SFN23041.1"/>
    </source>
</evidence>
<dbReference type="RefSeq" id="WP_091192012.1">
    <property type="nucleotide sequence ID" value="NZ_FOVE01000005.1"/>
</dbReference>
<dbReference type="HAMAP" id="MF_00923">
    <property type="entry name" value="OM_assembly_BamB"/>
    <property type="match status" value="1"/>
</dbReference>
<reference evidence="8" key="1">
    <citation type="submission" date="2016-10" db="EMBL/GenBank/DDBJ databases">
        <authorList>
            <person name="Varghese N."/>
            <person name="Submissions S."/>
        </authorList>
    </citation>
    <scope>NUCLEOTIDE SEQUENCE [LARGE SCALE GENOMIC DNA]</scope>
    <source>
        <strain evidence="8">DSM 6150</strain>
    </source>
</reference>
<comment type="subunit">
    <text evidence="4">Part of the Bam complex.</text>
</comment>
<feature type="chain" id="PRO_5017491141" description="Outer membrane protein assembly factor BamB" evidence="5">
    <location>
        <begin position="20"/>
        <end position="374"/>
    </location>
</feature>
<dbReference type="GO" id="GO:0043165">
    <property type="term" value="P:Gram-negative-bacterium-type cell outer membrane assembly"/>
    <property type="evidence" value="ECO:0007669"/>
    <property type="project" value="UniProtKB-UniRule"/>
</dbReference>
<feature type="signal peptide" evidence="5">
    <location>
        <begin position="1"/>
        <end position="19"/>
    </location>
</feature>
<dbReference type="PROSITE" id="PS51257">
    <property type="entry name" value="PROKAR_LIPOPROTEIN"/>
    <property type="match status" value="1"/>
</dbReference>
<dbReference type="STRING" id="83765.SAMN05660284_00937"/>
<dbReference type="SUPFAM" id="SSF50998">
    <property type="entry name" value="Quinoprotein alcohol dehydrogenase-like"/>
    <property type="match status" value="1"/>
</dbReference>
<keyword evidence="8" id="KW-1185">Reference proteome</keyword>
<dbReference type="PANTHER" id="PTHR34512">
    <property type="entry name" value="CELL SURFACE PROTEIN"/>
    <property type="match status" value="1"/>
</dbReference>
<dbReference type="SMART" id="SM00564">
    <property type="entry name" value="PQQ"/>
    <property type="match status" value="7"/>
</dbReference>
<evidence type="ECO:0000256" key="4">
    <source>
        <dbReference type="HAMAP-Rule" id="MF_00923"/>
    </source>
</evidence>
<dbReference type="InterPro" id="IPR017687">
    <property type="entry name" value="BamB"/>
</dbReference>
<evidence type="ECO:0000256" key="5">
    <source>
        <dbReference type="SAM" id="SignalP"/>
    </source>
</evidence>
<dbReference type="GO" id="GO:0009279">
    <property type="term" value="C:cell outer membrane"/>
    <property type="evidence" value="ECO:0007669"/>
    <property type="project" value="UniProtKB-SubCell"/>
</dbReference>
<protein>
    <recommendedName>
        <fullName evidence="4">Outer membrane protein assembly factor BamB</fullName>
    </recommendedName>
</protein>
<dbReference type="NCBIfam" id="TIGR03300">
    <property type="entry name" value="assembly_YfgL"/>
    <property type="match status" value="1"/>
</dbReference>
<name>A0A1I4XAS9_9NEIS</name>
<feature type="domain" description="Pyrrolo-quinoline quinone repeat" evidence="6">
    <location>
        <begin position="72"/>
        <end position="301"/>
    </location>
</feature>
<organism evidence="7 8">
    <name type="scientific">Formivibrio citricus</name>
    <dbReference type="NCBI Taxonomy" id="83765"/>
    <lineage>
        <taxon>Bacteria</taxon>
        <taxon>Pseudomonadati</taxon>
        <taxon>Pseudomonadota</taxon>
        <taxon>Betaproteobacteria</taxon>
        <taxon>Neisseriales</taxon>
        <taxon>Chitinibacteraceae</taxon>
        <taxon>Formivibrio</taxon>
    </lineage>
</organism>
<evidence type="ECO:0000256" key="3">
    <source>
        <dbReference type="ARBA" id="ARBA00023237"/>
    </source>
</evidence>
<accession>A0A1I4XAS9</accession>
<dbReference type="InterPro" id="IPR018391">
    <property type="entry name" value="PQQ_b-propeller_rpt"/>
</dbReference>
<dbReference type="OrthoDB" id="5173551at2"/>
<evidence type="ECO:0000259" key="6">
    <source>
        <dbReference type="Pfam" id="PF13360"/>
    </source>
</evidence>
<keyword evidence="4" id="KW-0564">Palmitate</keyword>
<keyword evidence="4" id="KW-0449">Lipoprotein</keyword>
<dbReference type="InterPro" id="IPR015943">
    <property type="entry name" value="WD40/YVTN_repeat-like_dom_sf"/>
</dbReference>
<comment type="subcellular location">
    <subcellularLocation>
        <location evidence="4">Cell outer membrane</location>
        <topology evidence="4">Lipid-anchor</topology>
    </subcellularLocation>
</comment>
<keyword evidence="1 4" id="KW-0732">Signal</keyword>
<keyword evidence="2 4" id="KW-0472">Membrane</keyword>
<dbReference type="AlphaFoldDB" id="A0A1I4XAS9"/>
<dbReference type="Proteomes" id="UP000242869">
    <property type="component" value="Unassembled WGS sequence"/>
</dbReference>
<dbReference type="InterPro" id="IPR002372">
    <property type="entry name" value="PQQ_rpt_dom"/>
</dbReference>
<sequence>MKTSSLFAGALLAALLAGCGPKSNVPVPSPLPVVQNKFTLTEAWRQSLGSAASARLQPALFGELVAVQNGEKKVSLLNLATGAERWSATLPNPAAGGVGLGEKLLVAGTVKGEVLAFDLQGKQVWQARTSSEIMAPPVIAGGLVLVRSGDGRLTAFAAADGALKWTYSRQQPALVLRNFAAPVVVGDLVYYGQAGGKLVVLSLREGRVLWEAAVAQPRGASEVERVADVVAAPVVDGSMVCAVAYQGRLSCFNTQSGSLVWSREVSSWNGLFMDNKAVYVTDDKGYVVAYERSSGRNLWRQEKLYGRGVSGPAVIGRNLMVGDQAGYLHVLNTEDGSFVARHATRGAVVAAPQVVNGQWLVQTQKGVISLLGTK</sequence>
<dbReference type="Gene3D" id="2.130.10.10">
    <property type="entry name" value="YVTN repeat-like/Quinoprotein amine dehydrogenase"/>
    <property type="match status" value="1"/>
</dbReference>
<dbReference type="PANTHER" id="PTHR34512:SF30">
    <property type="entry name" value="OUTER MEMBRANE PROTEIN ASSEMBLY FACTOR BAMB"/>
    <property type="match status" value="1"/>
</dbReference>
<proteinExistence type="inferred from homology"/>
<gene>
    <name evidence="4" type="primary">bamB</name>
    <name evidence="7" type="ORF">SAMN05660284_00937</name>
</gene>
<keyword evidence="3 4" id="KW-0998">Cell outer membrane</keyword>